<protein>
    <submittedName>
        <fullName evidence="2">NADH dehydrogenase subunit 6</fullName>
    </submittedName>
</protein>
<keyword evidence="1" id="KW-1133">Transmembrane helix</keyword>
<organism evidence="2">
    <name type="scientific">Bdellocephala punctata</name>
    <dbReference type="NCBI Taxonomy" id="2755129"/>
    <lineage>
        <taxon>Eukaryota</taxon>
        <taxon>Metazoa</taxon>
        <taxon>Spiralia</taxon>
        <taxon>Lophotrochozoa</taxon>
        <taxon>Platyhelminthes</taxon>
        <taxon>Rhabditophora</taxon>
        <taxon>Seriata</taxon>
        <taxon>Tricladida</taxon>
        <taxon>Continenticola</taxon>
        <taxon>Planarioidea</taxon>
        <taxon>Dendrocoelidae</taxon>
        <taxon>Bdellocephala</taxon>
    </lineage>
</organism>
<feature type="transmembrane region" description="Helical" evidence="1">
    <location>
        <begin position="51"/>
        <end position="71"/>
    </location>
</feature>
<evidence type="ECO:0000313" key="2">
    <source>
        <dbReference type="EMBL" id="QLY89803.1"/>
    </source>
</evidence>
<evidence type="ECO:0000256" key="1">
    <source>
        <dbReference type="SAM" id="Phobius"/>
    </source>
</evidence>
<geneLocation type="mitochondrion" evidence="2"/>
<name>A0A7D6W3I3_9PLAT</name>
<keyword evidence="2" id="KW-0496">Mitochondrion</keyword>
<sequence>MLVTLSFFFFFSVLLTSQFSINTLFIGLMLLLFCILVFLVFCSLNMTWYGLLFFLVYVGGLLVLFFYVLSINSNPLA</sequence>
<dbReference type="EMBL" id="MT628568">
    <property type="protein sequence ID" value="QLY89803.1"/>
    <property type="molecule type" value="Genomic_DNA"/>
</dbReference>
<gene>
    <name evidence="2" type="primary">ND6</name>
</gene>
<accession>A0A7D6W3I3</accession>
<feature type="transmembrane region" description="Helical" evidence="1">
    <location>
        <begin position="26"/>
        <end position="44"/>
    </location>
</feature>
<keyword evidence="1" id="KW-0812">Transmembrane</keyword>
<keyword evidence="1" id="KW-0472">Membrane</keyword>
<dbReference type="AlphaFoldDB" id="A0A7D6W3I3"/>
<proteinExistence type="predicted"/>
<reference evidence="2" key="1">
    <citation type="submission" date="2020-06" db="EMBL/GenBank/DDBJ databases">
        <title>DNAmark Project.</title>
        <authorList>
            <person name="Leerhoei F."/>
        </authorList>
    </citation>
    <scope>NUCLEOTIDE SEQUENCE</scope>
    <source>
        <strain evidence="2">DM552</strain>
    </source>
</reference>